<accession>A0A8T4C6G6</accession>
<evidence type="ECO:0000313" key="1">
    <source>
        <dbReference type="EMBL" id="MBM3282142.1"/>
    </source>
</evidence>
<protein>
    <submittedName>
        <fullName evidence="1">Uncharacterized protein</fullName>
    </submittedName>
</protein>
<dbReference type="EMBL" id="VGJJ01000012">
    <property type="protein sequence ID" value="MBM3282142.1"/>
    <property type="molecule type" value="Genomic_DNA"/>
</dbReference>
<gene>
    <name evidence="1" type="ORF">FJY86_02260</name>
</gene>
<dbReference type="AlphaFoldDB" id="A0A8T4C6G6"/>
<name>A0A8T4C6G6_9ARCH</name>
<proteinExistence type="predicted"/>
<sequence>MAVTAFNCEMDIMFHHTSDGRPELYDFLWEHFAQLIATMQEKKIVLSIKPHFPRSLWAKKTGMAMEEIEHVIQKMSRDKRIKMQADDAMTGSGFTITIPAENVDDVLNAYNIFFEKFLPHLSAEGKTMRVDFSPAPKNAVKCFASSEQKPIINTFLVRNLKQAPRVRSIVFASREERMQKSRGC</sequence>
<dbReference type="Proteomes" id="UP000774699">
    <property type="component" value="Unassembled WGS sequence"/>
</dbReference>
<organism evidence="1 2">
    <name type="scientific">Candidatus Iainarchaeum sp</name>
    <dbReference type="NCBI Taxonomy" id="3101447"/>
    <lineage>
        <taxon>Archaea</taxon>
        <taxon>Candidatus Iainarchaeota</taxon>
        <taxon>Candidatus Iainarchaeia</taxon>
        <taxon>Candidatus Iainarchaeales</taxon>
        <taxon>Candidatus Iainarchaeaceae</taxon>
        <taxon>Candidatus Iainarchaeum</taxon>
    </lineage>
</organism>
<reference evidence="1" key="1">
    <citation type="submission" date="2019-03" db="EMBL/GenBank/DDBJ databases">
        <title>Lake Tanganyika Metagenome-Assembled Genomes (MAGs).</title>
        <authorList>
            <person name="Tran P."/>
        </authorList>
    </citation>
    <scope>NUCLEOTIDE SEQUENCE</scope>
    <source>
        <strain evidence="1">M_DeepCast_50m_m2_156</strain>
    </source>
</reference>
<comment type="caution">
    <text evidence="1">The sequence shown here is derived from an EMBL/GenBank/DDBJ whole genome shotgun (WGS) entry which is preliminary data.</text>
</comment>
<evidence type="ECO:0000313" key="2">
    <source>
        <dbReference type="Proteomes" id="UP000774699"/>
    </source>
</evidence>